<dbReference type="AlphaFoldDB" id="A0A839GIX5"/>
<name>A0A839GIX5_9BACT</name>
<proteinExistence type="predicted"/>
<sequence>MISEIKPLLNNRFLKKDKENLAKCEKNGVTYEKECPKG</sequence>
<comment type="caution">
    <text evidence="1">The sequence shown here is derived from an EMBL/GenBank/DDBJ whole genome shotgun (WGS) entry which is preliminary data.</text>
</comment>
<accession>A0A839GIX5</accession>
<keyword evidence="2" id="KW-1185">Reference proteome</keyword>
<reference evidence="1 2" key="1">
    <citation type="submission" date="2020-08" db="EMBL/GenBank/DDBJ databases">
        <title>Genomic Encyclopedia of Type Strains, Phase IV (KMG-IV): sequencing the most valuable type-strain genomes for metagenomic binning, comparative biology and taxonomic classification.</title>
        <authorList>
            <person name="Goeker M."/>
        </authorList>
    </citation>
    <scope>NUCLEOTIDE SEQUENCE [LARGE SCALE GENOMIC DNA]</scope>
    <source>
        <strain evidence="1 2">DSM 29854</strain>
    </source>
</reference>
<organism evidence="1 2">
    <name type="scientific">Rufibacter quisquiliarum</name>
    <dbReference type="NCBI Taxonomy" id="1549639"/>
    <lineage>
        <taxon>Bacteria</taxon>
        <taxon>Pseudomonadati</taxon>
        <taxon>Bacteroidota</taxon>
        <taxon>Cytophagia</taxon>
        <taxon>Cytophagales</taxon>
        <taxon>Hymenobacteraceae</taxon>
        <taxon>Rufibacter</taxon>
    </lineage>
</organism>
<gene>
    <name evidence="1" type="ORF">FHS90_004322</name>
</gene>
<dbReference type="EMBL" id="JACJIQ010000024">
    <property type="protein sequence ID" value="MBA9079584.1"/>
    <property type="molecule type" value="Genomic_DNA"/>
</dbReference>
<evidence type="ECO:0000313" key="1">
    <source>
        <dbReference type="EMBL" id="MBA9079584.1"/>
    </source>
</evidence>
<dbReference type="Proteomes" id="UP000563094">
    <property type="component" value="Unassembled WGS sequence"/>
</dbReference>
<protein>
    <submittedName>
        <fullName evidence="1">Uncharacterized protein</fullName>
    </submittedName>
</protein>
<evidence type="ECO:0000313" key="2">
    <source>
        <dbReference type="Proteomes" id="UP000563094"/>
    </source>
</evidence>